<sequence length="131" mass="14815">MILKNYPGSTSKPPGTDAENHRKSCLAYCGQNHQQITGQPFTHRTRVFTPAKLGDSSGVRVFSAVLRAPLSPQDKMPSEGPLKRKVQSPYLSERVEQVTFWRSEPCRWSSPEEPNEFAPTFTQVRLPQNEE</sequence>
<evidence type="ECO:0000256" key="1">
    <source>
        <dbReference type="SAM" id="MobiDB-lite"/>
    </source>
</evidence>
<dbReference type="AlphaFoldDB" id="A0A9Q1FAW3"/>
<dbReference type="EMBL" id="JAINUF010000007">
    <property type="protein sequence ID" value="KAJ8354500.1"/>
    <property type="molecule type" value="Genomic_DNA"/>
</dbReference>
<dbReference type="Proteomes" id="UP001152622">
    <property type="component" value="Chromosome 7"/>
</dbReference>
<gene>
    <name evidence="2" type="ORF">SKAU_G00220670</name>
</gene>
<organism evidence="2 3">
    <name type="scientific">Synaphobranchus kaupii</name>
    <name type="common">Kaup's arrowtooth eel</name>
    <dbReference type="NCBI Taxonomy" id="118154"/>
    <lineage>
        <taxon>Eukaryota</taxon>
        <taxon>Metazoa</taxon>
        <taxon>Chordata</taxon>
        <taxon>Craniata</taxon>
        <taxon>Vertebrata</taxon>
        <taxon>Euteleostomi</taxon>
        <taxon>Actinopterygii</taxon>
        <taxon>Neopterygii</taxon>
        <taxon>Teleostei</taxon>
        <taxon>Anguilliformes</taxon>
        <taxon>Synaphobranchidae</taxon>
        <taxon>Synaphobranchus</taxon>
    </lineage>
</organism>
<proteinExistence type="predicted"/>
<feature type="compositionally biased region" description="Polar residues" evidence="1">
    <location>
        <begin position="120"/>
        <end position="131"/>
    </location>
</feature>
<feature type="region of interest" description="Disordered" evidence="1">
    <location>
        <begin position="109"/>
        <end position="131"/>
    </location>
</feature>
<feature type="region of interest" description="Disordered" evidence="1">
    <location>
        <begin position="1"/>
        <end position="20"/>
    </location>
</feature>
<accession>A0A9Q1FAW3</accession>
<evidence type="ECO:0000313" key="2">
    <source>
        <dbReference type="EMBL" id="KAJ8354500.1"/>
    </source>
</evidence>
<protein>
    <submittedName>
        <fullName evidence="2">Uncharacterized protein</fullName>
    </submittedName>
</protein>
<comment type="caution">
    <text evidence="2">The sequence shown here is derived from an EMBL/GenBank/DDBJ whole genome shotgun (WGS) entry which is preliminary data.</text>
</comment>
<reference evidence="2" key="1">
    <citation type="journal article" date="2023" name="Science">
        <title>Genome structures resolve the early diversification of teleost fishes.</title>
        <authorList>
            <person name="Parey E."/>
            <person name="Louis A."/>
            <person name="Montfort J."/>
            <person name="Bouchez O."/>
            <person name="Roques C."/>
            <person name="Iampietro C."/>
            <person name="Lluch J."/>
            <person name="Castinel A."/>
            <person name="Donnadieu C."/>
            <person name="Desvignes T."/>
            <person name="Floi Bucao C."/>
            <person name="Jouanno E."/>
            <person name="Wen M."/>
            <person name="Mejri S."/>
            <person name="Dirks R."/>
            <person name="Jansen H."/>
            <person name="Henkel C."/>
            <person name="Chen W.J."/>
            <person name="Zahm M."/>
            <person name="Cabau C."/>
            <person name="Klopp C."/>
            <person name="Thompson A.W."/>
            <person name="Robinson-Rechavi M."/>
            <person name="Braasch I."/>
            <person name="Lecointre G."/>
            <person name="Bobe J."/>
            <person name="Postlethwait J.H."/>
            <person name="Berthelot C."/>
            <person name="Roest Crollius H."/>
            <person name="Guiguen Y."/>
        </authorList>
    </citation>
    <scope>NUCLEOTIDE SEQUENCE</scope>
    <source>
        <strain evidence="2">WJC10195</strain>
    </source>
</reference>
<evidence type="ECO:0000313" key="3">
    <source>
        <dbReference type="Proteomes" id="UP001152622"/>
    </source>
</evidence>
<keyword evidence="3" id="KW-1185">Reference proteome</keyword>
<name>A0A9Q1FAW3_SYNKA</name>